<feature type="domain" description="SGNH hydrolase-type esterase" evidence="4">
    <location>
        <begin position="35"/>
        <end position="272"/>
    </location>
</feature>
<keyword evidence="2" id="KW-1015">Disulfide bond</keyword>
<feature type="signal peptide" evidence="3">
    <location>
        <begin position="1"/>
        <end position="25"/>
    </location>
</feature>
<protein>
    <submittedName>
        <fullName evidence="5">Lysophospholipase L1</fullName>
    </submittedName>
</protein>
<sequence length="289" mass="29949">MTRRVTVVSLLTALIAAMLAPHASAAPQYRNYVSLGDSFVSGPFIPLQRLDPLSCFKSTQNYPSVLAKRLGIANFTDISCGGAQTKDMAGVQSGIPGQSVPQFSALKPDTDLVTVSIGGNDIGFSDIILTCAGQSVLDPHGAPCKANYGDTLTQRVNATAAKVAAVLAGIKQRSPKAKIVVVGYLRILPSSGGCWPIVPISKGDVPYLDNVQKQLNGMLGAQAKAAGATFVNPYDISSGRDTCAAPWDKWVEGIIPTSLAFPVHPNAKGMAAVGKQVAAALAGTELTGV</sequence>
<evidence type="ECO:0000256" key="3">
    <source>
        <dbReference type="SAM" id="SignalP"/>
    </source>
</evidence>
<evidence type="ECO:0000313" key="6">
    <source>
        <dbReference type="Proteomes" id="UP000199682"/>
    </source>
</evidence>
<dbReference type="CDD" id="cd01823">
    <property type="entry name" value="SEST_like"/>
    <property type="match status" value="1"/>
</dbReference>
<evidence type="ECO:0000259" key="4">
    <source>
        <dbReference type="Pfam" id="PF13472"/>
    </source>
</evidence>
<dbReference type="InterPro" id="IPR036514">
    <property type="entry name" value="SGNH_hydro_sf"/>
</dbReference>
<feature type="active site" description="Nucleophile" evidence="1">
    <location>
        <position position="38"/>
    </location>
</feature>
<dbReference type="RefSeq" id="WP_090005464.1">
    <property type="nucleotide sequence ID" value="NZ_FNET01000003.1"/>
</dbReference>
<dbReference type="InterPro" id="IPR037460">
    <property type="entry name" value="SEST-like"/>
</dbReference>
<feature type="disulfide bond" evidence="2">
    <location>
        <begin position="55"/>
        <end position="80"/>
    </location>
</feature>
<gene>
    <name evidence="5" type="ORF">SAMN04488074_103373</name>
</gene>
<feature type="disulfide bond" evidence="2">
    <location>
        <begin position="131"/>
        <end position="144"/>
    </location>
</feature>
<evidence type="ECO:0000313" key="5">
    <source>
        <dbReference type="EMBL" id="SDJ85406.1"/>
    </source>
</evidence>
<organism evidence="5 6">
    <name type="scientific">Lentzea albidocapillata subsp. violacea</name>
    <dbReference type="NCBI Taxonomy" id="128104"/>
    <lineage>
        <taxon>Bacteria</taxon>
        <taxon>Bacillati</taxon>
        <taxon>Actinomycetota</taxon>
        <taxon>Actinomycetes</taxon>
        <taxon>Pseudonocardiales</taxon>
        <taxon>Pseudonocardiaceae</taxon>
        <taxon>Lentzea</taxon>
    </lineage>
</organism>
<proteinExistence type="predicted"/>
<feature type="disulfide bond" evidence="2">
    <location>
        <begin position="194"/>
        <end position="243"/>
    </location>
</feature>
<reference evidence="6" key="1">
    <citation type="submission" date="2016-10" db="EMBL/GenBank/DDBJ databases">
        <authorList>
            <person name="Varghese N."/>
            <person name="Submissions S."/>
        </authorList>
    </citation>
    <scope>NUCLEOTIDE SEQUENCE [LARGE SCALE GENOMIC DNA]</scope>
    <source>
        <strain evidence="6">DSM 44796</strain>
    </source>
</reference>
<feature type="active site" evidence="1">
    <location>
        <position position="264"/>
    </location>
</feature>
<evidence type="ECO:0000256" key="1">
    <source>
        <dbReference type="PIRSR" id="PIRSR637460-1"/>
    </source>
</evidence>
<dbReference type="Proteomes" id="UP000199682">
    <property type="component" value="Unassembled WGS sequence"/>
</dbReference>
<accession>A0A1G8X511</accession>
<keyword evidence="3" id="KW-0732">Signal</keyword>
<dbReference type="InterPro" id="IPR013830">
    <property type="entry name" value="SGNH_hydro"/>
</dbReference>
<name>A0A1G8X511_9PSEU</name>
<dbReference type="AlphaFoldDB" id="A0A1G8X511"/>
<feature type="chain" id="PRO_5011597771" evidence="3">
    <location>
        <begin position="26"/>
        <end position="289"/>
    </location>
</feature>
<dbReference type="Pfam" id="PF13472">
    <property type="entry name" value="Lipase_GDSL_2"/>
    <property type="match status" value="1"/>
</dbReference>
<dbReference type="SUPFAM" id="SSF52266">
    <property type="entry name" value="SGNH hydrolase"/>
    <property type="match status" value="1"/>
</dbReference>
<dbReference type="PANTHER" id="PTHR37981">
    <property type="entry name" value="LIPASE 2"/>
    <property type="match status" value="1"/>
</dbReference>
<dbReference type="Gene3D" id="3.40.50.1110">
    <property type="entry name" value="SGNH hydrolase"/>
    <property type="match status" value="1"/>
</dbReference>
<dbReference type="GO" id="GO:0004806">
    <property type="term" value="F:triacylglycerol lipase activity"/>
    <property type="evidence" value="ECO:0007669"/>
    <property type="project" value="TreeGrafter"/>
</dbReference>
<dbReference type="EMBL" id="FNET01000003">
    <property type="protein sequence ID" value="SDJ85406.1"/>
    <property type="molecule type" value="Genomic_DNA"/>
</dbReference>
<evidence type="ECO:0000256" key="2">
    <source>
        <dbReference type="PIRSR" id="PIRSR637460-2"/>
    </source>
</evidence>
<dbReference type="GO" id="GO:0019433">
    <property type="term" value="P:triglyceride catabolic process"/>
    <property type="evidence" value="ECO:0007669"/>
    <property type="project" value="TreeGrafter"/>
</dbReference>
<dbReference type="PANTHER" id="PTHR37981:SF1">
    <property type="entry name" value="SGNH HYDROLASE-TYPE ESTERASE DOMAIN-CONTAINING PROTEIN"/>
    <property type="match status" value="1"/>
</dbReference>